<proteinExistence type="predicted"/>
<evidence type="ECO:0000313" key="1">
    <source>
        <dbReference type="EMBL" id="KAJ3534575.1"/>
    </source>
</evidence>
<sequence>MAGTPTMASCEASIYFLDSEHDIYKAEKPYVCLVPLTHAPPEFDQTNIKMVPHDVVVKNVRGSETEFKLDVQGFQLVKHNPQFSDWYNGPSVVNEYYPYVVDVLKDQLKAGKVYIYDHSASLLSISHRILVRIMALSFNLTNSSCVWAITSKPIRQDFKDEAEDLLSKRFQIVKYLKVFHPPRSNPVLQQPIAFCDYRTSSHDGFPADLVYPHLANENMLFRHSPGQQWYFVDQQRIKEAWMFKIADSSEEPNVSKFCPHTSFVIPSRDNKDTPLRRSIEFRAYVFYD</sequence>
<evidence type="ECO:0000313" key="2">
    <source>
        <dbReference type="Proteomes" id="UP001148629"/>
    </source>
</evidence>
<organism evidence="1 2">
    <name type="scientific">Fusarium decemcellulare</name>
    <dbReference type="NCBI Taxonomy" id="57161"/>
    <lineage>
        <taxon>Eukaryota</taxon>
        <taxon>Fungi</taxon>
        <taxon>Dikarya</taxon>
        <taxon>Ascomycota</taxon>
        <taxon>Pezizomycotina</taxon>
        <taxon>Sordariomycetes</taxon>
        <taxon>Hypocreomycetidae</taxon>
        <taxon>Hypocreales</taxon>
        <taxon>Nectriaceae</taxon>
        <taxon>Fusarium</taxon>
        <taxon>Fusarium decemcellulare species complex</taxon>
    </lineage>
</organism>
<gene>
    <name evidence="1" type="ORF">NM208_g7480</name>
</gene>
<accession>A0ACC1S923</accession>
<dbReference type="Proteomes" id="UP001148629">
    <property type="component" value="Unassembled WGS sequence"/>
</dbReference>
<keyword evidence="2" id="KW-1185">Reference proteome</keyword>
<name>A0ACC1S923_9HYPO</name>
<dbReference type="EMBL" id="JANRMS010000773">
    <property type="protein sequence ID" value="KAJ3534575.1"/>
    <property type="molecule type" value="Genomic_DNA"/>
</dbReference>
<reference evidence="1" key="1">
    <citation type="submission" date="2022-08" db="EMBL/GenBank/DDBJ databases">
        <title>Genome Sequence of Fusarium decemcellulare.</title>
        <authorList>
            <person name="Buettner E."/>
        </authorList>
    </citation>
    <scope>NUCLEOTIDE SEQUENCE</scope>
    <source>
        <strain evidence="1">Babe19</strain>
    </source>
</reference>
<protein>
    <submittedName>
        <fullName evidence="1">Uncharacterized protein</fullName>
    </submittedName>
</protein>
<comment type="caution">
    <text evidence="1">The sequence shown here is derived from an EMBL/GenBank/DDBJ whole genome shotgun (WGS) entry which is preliminary data.</text>
</comment>